<dbReference type="AlphaFoldDB" id="A0A9N9B2S7"/>
<dbReference type="SMART" id="SM00271">
    <property type="entry name" value="DnaJ"/>
    <property type="match status" value="1"/>
</dbReference>
<dbReference type="PRINTS" id="PR00625">
    <property type="entry name" value="JDOMAIN"/>
</dbReference>
<dbReference type="GO" id="GO:0051087">
    <property type="term" value="F:protein-folding chaperone binding"/>
    <property type="evidence" value="ECO:0007669"/>
    <property type="project" value="TreeGrafter"/>
</dbReference>
<comment type="caution">
    <text evidence="2">The sequence shown here is derived from an EMBL/GenBank/DDBJ whole genome shotgun (WGS) entry which is preliminary data.</text>
</comment>
<dbReference type="InterPro" id="IPR001623">
    <property type="entry name" value="DnaJ_domain"/>
</dbReference>
<gene>
    <name evidence="2" type="ORF">AGERDE_LOCUS6591</name>
</gene>
<dbReference type="OrthoDB" id="10250354at2759"/>
<dbReference type="GO" id="GO:0044183">
    <property type="term" value="F:protein folding chaperone"/>
    <property type="evidence" value="ECO:0007669"/>
    <property type="project" value="TreeGrafter"/>
</dbReference>
<dbReference type="CDD" id="cd06257">
    <property type="entry name" value="DnaJ"/>
    <property type="match status" value="1"/>
</dbReference>
<feature type="non-terminal residue" evidence="2">
    <location>
        <position position="1"/>
    </location>
</feature>
<dbReference type="PROSITE" id="PS50076">
    <property type="entry name" value="DNAJ_2"/>
    <property type="match status" value="1"/>
</dbReference>
<organism evidence="2 3">
    <name type="scientific">Ambispora gerdemannii</name>
    <dbReference type="NCBI Taxonomy" id="144530"/>
    <lineage>
        <taxon>Eukaryota</taxon>
        <taxon>Fungi</taxon>
        <taxon>Fungi incertae sedis</taxon>
        <taxon>Mucoromycota</taxon>
        <taxon>Glomeromycotina</taxon>
        <taxon>Glomeromycetes</taxon>
        <taxon>Archaeosporales</taxon>
        <taxon>Ambisporaceae</taxon>
        <taxon>Ambispora</taxon>
    </lineage>
</organism>
<keyword evidence="3" id="KW-1185">Reference proteome</keyword>
<dbReference type="GO" id="GO:0005737">
    <property type="term" value="C:cytoplasm"/>
    <property type="evidence" value="ECO:0007669"/>
    <property type="project" value="TreeGrafter"/>
</dbReference>
<dbReference type="GO" id="GO:0005634">
    <property type="term" value="C:nucleus"/>
    <property type="evidence" value="ECO:0007669"/>
    <property type="project" value="TreeGrafter"/>
</dbReference>
<dbReference type="PANTHER" id="PTHR43948">
    <property type="entry name" value="DNAJ HOMOLOG SUBFAMILY B"/>
    <property type="match status" value="1"/>
</dbReference>
<reference evidence="2" key="1">
    <citation type="submission" date="2021-06" db="EMBL/GenBank/DDBJ databases">
        <authorList>
            <person name="Kallberg Y."/>
            <person name="Tangrot J."/>
            <person name="Rosling A."/>
        </authorList>
    </citation>
    <scope>NUCLEOTIDE SEQUENCE</scope>
    <source>
        <strain evidence="2">MT106</strain>
    </source>
</reference>
<dbReference type="Proteomes" id="UP000789831">
    <property type="component" value="Unassembled WGS sequence"/>
</dbReference>
<accession>A0A9N9B2S7</accession>
<evidence type="ECO:0000313" key="2">
    <source>
        <dbReference type="EMBL" id="CAG8549484.1"/>
    </source>
</evidence>
<feature type="domain" description="J" evidence="1">
    <location>
        <begin position="1"/>
        <end position="55"/>
    </location>
</feature>
<evidence type="ECO:0000259" key="1">
    <source>
        <dbReference type="PROSITE" id="PS50076"/>
    </source>
</evidence>
<dbReference type="EMBL" id="CAJVPL010001051">
    <property type="protein sequence ID" value="CAG8549484.1"/>
    <property type="molecule type" value="Genomic_DNA"/>
</dbReference>
<sequence>QEAIELEIKRTYHKLSLQHHPEKNDNSSESQSKFREVQAAYELLITGLPNYQVYFGVSEEEIKGLSSEEITDTFDGPDLKNSLEILAVDKITISPNFMFI</sequence>
<protein>
    <submittedName>
        <fullName evidence="2">4386_t:CDS:1</fullName>
    </submittedName>
</protein>
<dbReference type="Gene3D" id="1.10.287.110">
    <property type="entry name" value="DnaJ domain"/>
    <property type="match status" value="1"/>
</dbReference>
<dbReference type="Pfam" id="PF00226">
    <property type="entry name" value="DnaJ"/>
    <property type="match status" value="1"/>
</dbReference>
<evidence type="ECO:0000313" key="3">
    <source>
        <dbReference type="Proteomes" id="UP000789831"/>
    </source>
</evidence>
<dbReference type="InterPro" id="IPR036869">
    <property type="entry name" value="J_dom_sf"/>
</dbReference>
<dbReference type="PANTHER" id="PTHR43948:SF10">
    <property type="entry name" value="MRJ, ISOFORM E"/>
    <property type="match status" value="1"/>
</dbReference>
<dbReference type="SUPFAM" id="SSF46565">
    <property type="entry name" value="Chaperone J-domain"/>
    <property type="match status" value="1"/>
</dbReference>
<name>A0A9N9B2S7_9GLOM</name>
<proteinExistence type="predicted"/>
<dbReference type="GO" id="GO:0051082">
    <property type="term" value="F:unfolded protein binding"/>
    <property type="evidence" value="ECO:0007669"/>
    <property type="project" value="TreeGrafter"/>
</dbReference>